<name>A0AA42BQU9_9BACI</name>
<dbReference type="Pfam" id="PF07681">
    <property type="entry name" value="DoxX"/>
    <property type="match status" value="1"/>
</dbReference>
<dbReference type="RefSeq" id="WP_254760569.1">
    <property type="nucleotide sequence ID" value="NZ_JANCLT010000013.1"/>
</dbReference>
<keyword evidence="3 5" id="KW-1133">Transmembrane helix</keyword>
<evidence type="ECO:0000313" key="7">
    <source>
        <dbReference type="Proteomes" id="UP001156102"/>
    </source>
</evidence>
<proteinExistence type="predicted"/>
<keyword evidence="4 5" id="KW-0472">Membrane</keyword>
<feature type="transmembrane region" description="Helical" evidence="5">
    <location>
        <begin position="88"/>
        <end position="113"/>
    </location>
</feature>
<keyword evidence="7" id="KW-1185">Reference proteome</keyword>
<reference evidence="6" key="1">
    <citation type="submission" date="2022-07" db="EMBL/GenBank/DDBJ databases">
        <authorList>
            <person name="Li W.-J."/>
            <person name="Deng Q.-Q."/>
        </authorList>
    </citation>
    <scope>NUCLEOTIDE SEQUENCE</scope>
    <source>
        <strain evidence="6">SYSU M60031</strain>
    </source>
</reference>
<evidence type="ECO:0000256" key="1">
    <source>
        <dbReference type="ARBA" id="ARBA00004141"/>
    </source>
</evidence>
<dbReference type="AlphaFoldDB" id="A0AA42BQU9"/>
<evidence type="ECO:0000256" key="5">
    <source>
        <dbReference type="SAM" id="Phobius"/>
    </source>
</evidence>
<evidence type="ECO:0000256" key="4">
    <source>
        <dbReference type="ARBA" id="ARBA00023136"/>
    </source>
</evidence>
<comment type="caution">
    <text evidence="6">The sequence shown here is derived from an EMBL/GenBank/DDBJ whole genome shotgun (WGS) entry which is preliminary data.</text>
</comment>
<dbReference type="PANTHER" id="PTHR39157:SF1">
    <property type="entry name" value="DOXX FAMILY PROTEIN"/>
    <property type="match status" value="1"/>
</dbReference>
<evidence type="ECO:0000256" key="2">
    <source>
        <dbReference type="ARBA" id="ARBA00022692"/>
    </source>
</evidence>
<organism evidence="6 7">
    <name type="scientific">Ectobacillus ponti</name>
    <dbReference type="NCBI Taxonomy" id="2961894"/>
    <lineage>
        <taxon>Bacteria</taxon>
        <taxon>Bacillati</taxon>
        <taxon>Bacillota</taxon>
        <taxon>Bacilli</taxon>
        <taxon>Bacillales</taxon>
        <taxon>Bacillaceae</taxon>
        <taxon>Ectobacillus</taxon>
    </lineage>
</organism>
<evidence type="ECO:0000313" key="6">
    <source>
        <dbReference type="EMBL" id="MCP8970645.1"/>
    </source>
</evidence>
<evidence type="ECO:0000256" key="3">
    <source>
        <dbReference type="ARBA" id="ARBA00022989"/>
    </source>
</evidence>
<sequence>MFIKFLRTNQYAAAVLTILRLYVGYEWLTAGYEKLTGGFDAGGFLKGAVAKAAGDHPAVQAWWAHFLEGFAIPNVDLFNFLVPWGETLVGLGLLLGCFTRTAAFFAMLMNFAFMFSGTTSTNPQLVLLSIFIILAGHNAGKIGVDGLLHKYGKGLKRTKQTGQQ</sequence>
<protein>
    <submittedName>
        <fullName evidence="6">DoxX family protein</fullName>
    </submittedName>
</protein>
<dbReference type="InterPro" id="IPR032808">
    <property type="entry name" value="DoxX"/>
</dbReference>
<comment type="subcellular location">
    <subcellularLocation>
        <location evidence="1">Membrane</location>
        <topology evidence="1">Multi-pass membrane protein</topology>
    </subcellularLocation>
</comment>
<dbReference type="Proteomes" id="UP001156102">
    <property type="component" value="Unassembled WGS sequence"/>
</dbReference>
<dbReference type="GO" id="GO:0016020">
    <property type="term" value="C:membrane"/>
    <property type="evidence" value="ECO:0007669"/>
    <property type="project" value="UniProtKB-SubCell"/>
</dbReference>
<gene>
    <name evidence="6" type="ORF">NK662_19185</name>
</gene>
<dbReference type="PANTHER" id="PTHR39157">
    <property type="entry name" value="INTEGRAL MEMBRANE PROTEIN-RELATED"/>
    <property type="match status" value="1"/>
</dbReference>
<dbReference type="EMBL" id="JANCLT010000013">
    <property type="protein sequence ID" value="MCP8970645.1"/>
    <property type="molecule type" value="Genomic_DNA"/>
</dbReference>
<keyword evidence="2 5" id="KW-0812">Transmembrane</keyword>
<feature type="transmembrane region" description="Helical" evidence="5">
    <location>
        <begin position="125"/>
        <end position="148"/>
    </location>
</feature>
<accession>A0AA42BQU9</accession>